<proteinExistence type="predicted"/>
<evidence type="ECO:0000313" key="8">
    <source>
        <dbReference type="Proteomes" id="UP001054889"/>
    </source>
</evidence>
<evidence type="ECO:0000256" key="3">
    <source>
        <dbReference type="ARBA" id="ARBA00023125"/>
    </source>
</evidence>
<keyword evidence="3" id="KW-0238">DNA-binding</keyword>
<accession>A0AAV5FUY3</accession>
<evidence type="ECO:0000259" key="6">
    <source>
        <dbReference type="PROSITE" id="PS51005"/>
    </source>
</evidence>
<dbReference type="InterPro" id="IPR003441">
    <property type="entry name" value="NAC-dom"/>
</dbReference>
<keyword evidence="4" id="KW-0804">Transcription</keyword>
<reference evidence="7" key="2">
    <citation type="submission" date="2021-12" db="EMBL/GenBank/DDBJ databases">
        <title>Resequencing data analysis of finger millet.</title>
        <authorList>
            <person name="Hatakeyama M."/>
            <person name="Aluri S."/>
            <person name="Balachadran M.T."/>
            <person name="Sivarajan S.R."/>
            <person name="Poveda L."/>
            <person name="Shimizu-Inatsugi R."/>
            <person name="Schlapbach R."/>
            <person name="Sreeman S.M."/>
            <person name="Shimizu K.K."/>
        </authorList>
    </citation>
    <scope>NUCLEOTIDE SEQUENCE</scope>
</reference>
<sequence length="270" mass="30146">MHLPQGPGHRGDMEGYQQLLPGFRFQPTDQEMIVCYLKNKMSGTDTSVTSIIADVDINKFDPWELPGKAIVSGHGEWFFFSPRERKYPNGGRPNRTAGSGYWKATGTDKPILAGGGGSQSQCVGVKKALVFYKGRSPKGTKTEWVMNEYRLLLDDIICTRSNNKDSMKLDDWVLCWVRNKHHHQQVSIAAMDKSSLSVVHHHHHPEEEIMAAPPPVNNYNDDDQATGVVSSVMMDSIKRKLSMDELIYLQLQLQPSPSPSPSPAVNVLTT</sequence>
<dbReference type="AlphaFoldDB" id="A0AAV5FUY3"/>
<comment type="caution">
    <text evidence="7">The sequence shown here is derived from an EMBL/GenBank/DDBJ whole genome shotgun (WGS) entry which is preliminary data.</text>
</comment>
<evidence type="ECO:0000256" key="4">
    <source>
        <dbReference type="ARBA" id="ARBA00023163"/>
    </source>
</evidence>
<evidence type="ECO:0000256" key="1">
    <source>
        <dbReference type="ARBA" id="ARBA00004123"/>
    </source>
</evidence>
<gene>
    <name evidence="7" type="primary">gb27287</name>
    <name evidence="7" type="ORF">PR202_gb27287</name>
</gene>
<keyword evidence="2" id="KW-0805">Transcription regulation</keyword>
<dbReference type="GO" id="GO:0003677">
    <property type="term" value="F:DNA binding"/>
    <property type="evidence" value="ECO:0007669"/>
    <property type="project" value="UniProtKB-KW"/>
</dbReference>
<evidence type="ECO:0000256" key="2">
    <source>
        <dbReference type="ARBA" id="ARBA00023015"/>
    </source>
</evidence>
<dbReference type="GO" id="GO:0005634">
    <property type="term" value="C:nucleus"/>
    <property type="evidence" value="ECO:0007669"/>
    <property type="project" value="UniProtKB-SubCell"/>
</dbReference>
<dbReference type="PROSITE" id="PS51005">
    <property type="entry name" value="NAC"/>
    <property type="match status" value="1"/>
</dbReference>
<dbReference type="PANTHER" id="PTHR31744:SF233">
    <property type="entry name" value="NAC DOMAIN-CONTAINING PROTEIN 72-LIKE"/>
    <property type="match status" value="1"/>
</dbReference>
<protein>
    <recommendedName>
        <fullName evidence="6">NAC domain-containing protein</fullName>
    </recommendedName>
</protein>
<feature type="domain" description="NAC" evidence="6">
    <location>
        <begin position="19"/>
        <end position="180"/>
    </location>
</feature>
<name>A0AAV5FUY3_ELECO</name>
<dbReference type="InterPro" id="IPR036093">
    <property type="entry name" value="NAC_dom_sf"/>
</dbReference>
<evidence type="ECO:0000256" key="5">
    <source>
        <dbReference type="ARBA" id="ARBA00023242"/>
    </source>
</evidence>
<dbReference type="EMBL" id="BQKI01000095">
    <property type="protein sequence ID" value="GJN38260.1"/>
    <property type="molecule type" value="Genomic_DNA"/>
</dbReference>
<dbReference type="Proteomes" id="UP001054889">
    <property type="component" value="Unassembled WGS sequence"/>
</dbReference>
<keyword evidence="5" id="KW-0539">Nucleus</keyword>
<dbReference type="PANTHER" id="PTHR31744">
    <property type="entry name" value="PROTEIN CUP-SHAPED COTYLEDON 2-RELATED"/>
    <property type="match status" value="1"/>
</dbReference>
<reference evidence="7" key="1">
    <citation type="journal article" date="2018" name="DNA Res.">
        <title>Multiple hybrid de novo genome assembly of finger millet, an orphan allotetraploid crop.</title>
        <authorList>
            <person name="Hatakeyama M."/>
            <person name="Aluri S."/>
            <person name="Balachadran M.T."/>
            <person name="Sivarajan S.R."/>
            <person name="Patrignani A."/>
            <person name="Gruter S."/>
            <person name="Poveda L."/>
            <person name="Shimizu-Inatsugi R."/>
            <person name="Baeten J."/>
            <person name="Francoijs K.J."/>
            <person name="Nataraja K.N."/>
            <person name="Reddy Y.A.N."/>
            <person name="Phadnis S."/>
            <person name="Ravikumar R.L."/>
            <person name="Schlapbach R."/>
            <person name="Sreeman S.M."/>
            <person name="Shimizu K.K."/>
        </authorList>
    </citation>
    <scope>NUCLEOTIDE SEQUENCE</scope>
</reference>
<comment type="subcellular location">
    <subcellularLocation>
        <location evidence="1">Nucleus</location>
    </subcellularLocation>
</comment>
<dbReference type="Gene3D" id="2.170.150.80">
    <property type="entry name" value="NAC domain"/>
    <property type="match status" value="1"/>
</dbReference>
<keyword evidence="8" id="KW-1185">Reference proteome</keyword>
<dbReference type="Pfam" id="PF02365">
    <property type="entry name" value="NAM"/>
    <property type="match status" value="1"/>
</dbReference>
<evidence type="ECO:0000313" key="7">
    <source>
        <dbReference type="EMBL" id="GJN38260.1"/>
    </source>
</evidence>
<dbReference type="GO" id="GO:0006355">
    <property type="term" value="P:regulation of DNA-templated transcription"/>
    <property type="evidence" value="ECO:0007669"/>
    <property type="project" value="InterPro"/>
</dbReference>
<dbReference type="SUPFAM" id="SSF101941">
    <property type="entry name" value="NAC domain"/>
    <property type="match status" value="1"/>
</dbReference>
<organism evidence="7 8">
    <name type="scientific">Eleusine coracana subsp. coracana</name>
    <dbReference type="NCBI Taxonomy" id="191504"/>
    <lineage>
        <taxon>Eukaryota</taxon>
        <taxon>Viridiplantae</taxon>
        <taxon>Streptophyta</taxon>
        <taxon>Embryophyta</taxon>
        <taxon>Tracheophyta</taxon>
        <taxon>Spermatophyta</taxon>
        <taxon>Magnoliopsida</taxon>
        <taxon>Liliopsida</taxon>
        <taxon>Poales</taxon>
        <taxon>Poaceae</taxon>
        <taxon>PACMAD clade</taxon>
        <taxon>Chloridoideae</taxon>
        <taxon>Cynodonteae</taxon>
        <taxon>Eleusininae</taxon>
        <taxon>Eleusine</taxon>
    </lineage>
</organism>